<dbReference type="Pfam" id="PF00145">
    <property type="entry name" value="DNA_methylase"/>
    <property type="match status" value="1"/>
</dbReference>
<dbReference type="SUPFAM" id="SSF53335">
    <property type="entry name" value="S-adenosyl-L-methionine-dependent methyltransferases"/>
    <property type="match status" value="1"/>
</dbReference>
<evidence type="ECO:0000256" key="4">
    <source>
        <dbReference type="ARBA" id="ARBA00022691"/>
    </source>
</evidence>
<dbReference type="PRINTS" id="PR00105">
    <property type="entry name" value="C5METTRFRASE"/>
</dbReference>
<evidence type="ECO:0000256" key="5">
    <source>
        <dbReference type="ARBA" id="ARBA00022747"/>
    </source>
</evidence>
<organism evidence="8 9">
    <name type="scientific">Sporosarcina psychrophila</name>
    <name type="common">Bacillus psychrophilus</name>
    <dbReference type="NCBI Taxonomy" id="1476"/>
    <lineage>
        <taxon>Bacteria</taxon>
        <taxon>Bacillati</taxon>
        <taxon>Bacillota</taxon>
        <taxon>Bacilli</taxon>
        <taxon>Bacillales</taxon>
        <taxon>Caryophanaceae</taxon>
        <taxon>Sporosarcina</taxon>
    </lineage>
</organism>
<evidence type="ECO:0000256" key="6">
    <source>
        <dbReference type="PROSITE-ProRule" id="PRU01016"/>
    </source>
</evidence>
<evidence type="ECO:0000256" key="1">
    <source>
        <dbReference type="ARBA" id="ARBA00011975"/>
    </source>
</evidence>
<evidence type="ECO:0000313" key="8">
    <source>
        <dbReference type="EMBL" id="MET3657860.1"/>
    </source>
</evidence>
<dbReference type="PANTHER" id="PTHR46098">
    <property type="entry name" value="TRNA (CYTOSINE(38)-C(5))-METHYLTRANSFERASE"/>
    <property type="match status" value="1"/>
</dbReference>
<dbReference type="Proteomes" id="UP001549104">
    <property type="component" value="Unassembled WGS sequence"/>
</dbReference>
<dbReference type="GO" id="GO:0032259">
    <property type="term" value="P:methylation"/>
    <property type="evidence" value="ECO:0007669"/>
    <property type="project" value="UniProtKB-KW"/>
</dbReference>
<accession>A0ABV2K9W1</accession>
<feature type="active site" evidence="6">
    <location>
        <position position="71"/>
    </location>
</feature>
<dbReference type="InterPro" id="IPR029063">
    <property type="entry name" value="SAM-dependent_MTases_sf"/>
</dbReference>
<protein>
    <recommendedName>
        <fullName evidence="1">DNA (cytosine-5-)-methyltransferase</fullName>
        <ecNumber evidence="1">2.1.1.37</ecNumber>
    </recommendedName>
</protein>
<dbReference type="InterPro" id="IPR001525">
    <property type="entry name" value="C5_MeTfrase"/>
</dbReference>
<evidence type="ECO:0000256" key="7">
    <source>
        <dbReference type="RuleBase" id="RU000416"/>
    </source>
</evidence>
<evidence type="ECO:0000256" key="3">
    <source>
        <dbReference type="ARBA" id="ARBA00022679"/>
    </source>
</evidence>
<evidence type="ECO:0000256" key="2">
    <source>
        <dbReference type="ARBA" id="ARBA00022603"/>
    </source>
</evidence>
<keyword evidence="2 6" id="KW-0489">Methyltransferase</keyword>
<keyword evidence="3 6" id="KW-0808">Transferase</keyword>
<name>A0ABV2K9W1_SPOPS</name>
<keyword evidence="5" id="KW-0680">Restriction system</keyword>
<dbReference type="PANTHER" id="PTHR46098:SF1">
    <property type="entry name" value="TRNA (CYTOSINE(38)-C(5))-METHYLTRANSFERASE"/>
    <property type="match status" value="1"/>
</dbReference>
<dbReference type="RefSeq" id="WP_354313599.1">
    <property type="nucleotide sequence ID" value="NZ_JBEPME010000004.1"/>
</dbReference>
<comment type="caution">
    <text evidence="8">The sequence shown here is derived from an EMBL/GenBank/DDBJ whole genome shotgun (WGS) entry which is preliminary data.</text>
</comment>
<keyword evidence="9" id="KW-1185">Reference proteome</keyword>
<dbReference type="Gene3D" id="3.40.50.150">
    <property type="entry name" value="Vaccinia Virus protein VP39"/>
    <property type="match status" value="1"/>
</dbReference>
<dbReference type="GO" id="GO:0003886">
    <property type="term" value="F:DNA (cytosine-5-)-methyltransferase activity"/>
    <property type="evidence" value="ECO:0007669"/>
    <property type="project" value="UniProtKB-EC"/>
</dbReference>
<comment type="similarity">
    <text evidence="6 7">Belongs to the class I-like SAM-binding methyltransferase superfamily. C5-methyltransferase family.</text>
</comment>
<keyword evidence="4 6" id="KW-0949">S-adenosyl-L-methionine</keyword>
<dbReference type="EC" id="2.1.1.37" evidence="1"/>
<reference evidence="8 9" key="1">
    <citation type="submission" date="2024-06" db="EMBL/GenBank/DDBJ databases">
        <title>Sorghum-associated microbial communities from plants grown in Nebraska, USA.</title>
        <authorList>
            <person name="Schachtman D."/>
        </authorList>
    </citation>
    <scope>NUCLEOTIDE SEQUENCE [LARGE SCALE GENOMIC DNA]</scope>
    <source>
        <strain evidence="8 9">1288</strain>
    </source>
</reference>
<gene>
    <name evidence="8" type="ORF">ABIC55_002957</name>
</gene>
<proteinExistence type="inferred from homology"/>
<sequence>MSIKLLSLYGGIGADIKAAKRRGVKVKTIDYVEWAANRVKAYNAMNPFRYETQDVRTWDLKPDILVHGSPCQDNSAANHNDDEGRSELLLETIRIIKEMGEWRPKFVVWENVKGALFKKKRPIFDKYLRELQALGYTNSYNVENAMDYGLPQTRERVFCISILGNEVFDFSKLKKQPLRPMSEFRQPESEIEDLEKYVVKIPSMLNRLEDLATAEEIERNKSKFRYVKTIVDVCNTITERPDRCPAAGVFKMEDGRYRYPTEREWWRLMDFDDDDFDLMLGVFPIKPNNRSATLYALAGNSIAVCVLEAIFEVILSGDYATNFTSDKDGQLQLIC</sequence>
<dbReference type="NCBIfam" id="TIGR00675">
    <property type="entry name" value="dcm"/>
    <property type="match status" value="1"/>
</dbReference>
<evidence type="ECO:0000313" key="9">
    <source>
        <dbReference type="Proteomes" id="UP001549104"/>
    </source>
</evidence>
<dbReference type="PROSITE" id="PS51679">
    <property type="entry name" value="SAM_MT_C5"/>
    <property type="match status" value="1"/>
</dbReference>
<dbReference type="InterPro" id="IPR050750">
    <property type="entry name" value="C5-MTase"/>
</dbReference>
<dbReference type="EMBL" id="JBEPME010000004">
    <property type="protein sequence ID" value="MET3657860.1"/>
    <property type="molecule type" value="Genomic_DNA"/>
</dbReference>